<dbReference type="Gramene" id="Vigun10g006600.1.v1.2">
    <property type="protein sequence ID" value="Vigun10g006600.1.v1.2.CDS.1"/>
    <property type="gene ID" value="Vigun10g006600.v1.2"/>
</dbReference>
<dbReference type="InterPro" id="IPR004158">
    <property type="entry name" value="DUF247_pln"/>
</dbReference>
<dbReference type="EMBL" id="CP039352">
    <property type="protein sequence ID" value="QCE04723.1"/>
    <property type="molecule type" value="Genomic_DNA"/>
</dbReference>
<keyword evidence="3" id="KW-1185">Reference proteome</keyword>
<organism evidence="2 3">
    <name type="scientific">Vigna unguiculata</name>
    <name type="common">Cowpea</name>
    <dbReference type="NCBI Taxonomy" id="3917"/>
    <lineage>
        <taxon>Eukaryota</taxon>
        <taxon>Viridiplantae</taxon>
        <taxon>Streptophyta</taxon>
        <taxon>Embryophyta</taxon>
        <taxon>Tracheophyta</taxon>
        <taxon>Spermatophyta</taxon>
        <taxon>Magnoliopsida</taxon>
        <taxon>eudicotyledons</taxon>
        <taxon>Gunneridae</taxon>
        <taxon>Pentapetalae</taxon>
        <taxon>rosids</taxon>
        <taxon>fabids</taxon>
        <taxon>Fabales</taxon>
        <taxon>Fabaceae</taxon>
        <taxon>Papilionoideae</taxon>
        <taxon>50 kb inversion clade</taxon>
        <taxon>NPAAA clade</taxon>
        <taxon>indigoferoid/millettioid clade</taxon>
        <taxon>Phaseoleae</taxon>
        <taxon>Vigna</taxon>
    </lineage>
</organism>
<reference evidence="2 3" key="1">
    <citation type="submission" date="2019-04" db="EMBL/GenBank/DDBJ databases">
        <title>An improved genome assembly and genetic linkage map for asparagus bean, Vigna unguiculata ssp. sesquipedialis.</title>
        <authorList>
            <person name="Xia Q."/>
            <person name="Zhang R."/>
            <person name="Dong Y."/>
        </authorList>
    </citation>
    <scope>NUCLEOTIDE SEQUENCE [LARGE SCALE GENOMIC DNA]</scope>
    <source>
        <tissue evidence="2">Leaf</tissue>
    </source>
</reference>
<dbReference type="AlphaFoldDB" id="A0A4D6MTH2"/>
<gene>
    <name evidence="2" type="ORF">DEO72_LG8g2761</name>
</gene>
<evidence type="ECO:0000313" key="2">
    <source>
        <dbReference type="EMBL" id="QCE04723.1"/>
    </source>
</evidence>
<proteinExistence type="predicted"/>
<keyword evidence="1" id="KW-0812">Transmembrane</keyword>
<dbReference type="OrthoDB" id="591587at2759"/>
<evidence type="ECO:0000256" key="1">
    <source>
        <dbReference type="SAM" id="Phobius"/>
    </source>
</evidence>
<protein>
    <submittedName>
        <fullName evidence="2">Uncharacterized protein</fullName>
    </submittedName>
</protein>
<accession>A0A4D6MTH2</accession>
<keyword evidence="1" id="KW-0472">Membrane</keyword>
<feature type="transmembrane region" description="Helical" evidence="1">
    <location>
        <begin position="454"/>
        <end position="475"/>
    </location>
</feature>
<dbReference type="PANTHER" id="PTHR31170">
    <property type="entry name" value="BNAC04G53230D PROTEIN"/>
    <property type="match status" value="1"/>
</dbReference>
<sequence length="484" mass="56716">MGVHADPSSSELKSLVKVKHVINIGVPENLRLSERSIYKVPCNLREVNKDAYTPLCISIGPIHFEKPELNTMQEHKLRYYQCFWIRVSNDEAMESYEHYLLNKEQEIRQCYSEKFELPKEKFVAMMLLDAMFIMELFLRNRELKSQSFPERNIVDDDDLIMTQSWLARNIARDMILLENQIPFFILSELYEKVVPDYQKKEDTDFVDLAFKYFAFYDPQICPSENIAKKENCFGSKKLKGGSFENLNLNQNQNQNLKPEHKHFTDLIRFYYLPTDKKKGQASDHVPRTATKLQDSGVYFEKGGEKKKLLDITFEKKQILSLCLCFGCLKCLNHFKARFRIPQLKVDHNTECLFRNLIALEQCHYPEEAFICNYVSLIDSLIHTQLDVELLVEKEVIVHELGSHKEVASLVNGLCKHVVTNSTCYYETIKGLNDHYKNKWYHTMASLRLVYFRDLWRASSTVVGIAVLIFAVFQFLRAIRALFKM</sequence>
<evidence type="ECO:0000313" key="3">
    <source>
        <dbReference type="Proteomes" id="UP000501690"/>
    </source>
</evidence>
<dbReference type="Proteomes" id="UP000501690">
    <property type="component" value="Linkage Group LG8"/>
</dbReference>
<dbReference type="PANTHER" id="PTHR31170:SF9">
    <property type="entry name" value="PROTEIN, PUTATIVE (DUF247)-RELATED"/>
    <property type="match status" value="1"/>
</dbReference>
<dbReference type="Pfam" id="PF03140">
    <property type="entry name" value="DUF247"/>
    <property type="match status" value="1"/>
</dbReference>
<keyword evidence="1" id="KW-1133">Transmembrane helix</keyword>
<name>A0A4D6MTH2_VIGUN</name>